<keyword evidence="1" id="KW-1133">Transmembrane helix</keyword>
<name>B4S6R6_PROA2</name>
<sequence length="157" mass="17416">MIESINKLLPVDRVASVTKAAVMKAGPAVQPSFERIKKKLELSRNRASGFRPAPIEQDASPLSPSLKERFSSLLRLRTFGILVAVTVCLTLYINNLLTINALSAENEILREKISISRSINAALEVELQEHQTIHRISSQAEKHGLRESAVPAVEIFY</sequence>
<accession>B4S6R6</accession>
<keyword evidence="1" id="KW-0472">Membrane</keyword>
<dbReference type="Proteomes" id="UP000002725">
    <property type="component" value="Chromosome"/>
</dbReference>
<dbReference type="HOGENOM" id="CLU_1676288_0_0_10"/>
<dbReference type="AlphaFoldDB" id="B4S6R6"/>
<organism evidence="2 3">
    <name type="scientific">Prosthecochloris aestuarii (strain DSM 271 / SK 413)</name>
    <dbReference type="NCBI Taxonomy" id="290512"/>
    <lineage>
        <taxon>Bacteria</taxon>
        <taxon>Pseudomonadati</taxon>
        <taxon>Chlorobiota</taxon>
        <taxon>Chlorobiia</taxon>
        <taxon>Chlorobiales</taxon>
        <taxon>Chlorobiaceae</taxon>
        <taxon>Prosthecochloris</taxon>
    </lineage>
</organism>
<proteinExistence type="predicted"/>
<evidence type="ECO:0000313" key="3">
    <source>
        <dbReference type="Proteomes" id="UP000002725"/>
    </source>
</evidence>
<dbReference type="eggNOG" id="ENOG50349FR">
    <property type="taxonomic scope" value="Bacteria"/>
</dbReference>
<dbReference type="RefSeq" id="WP_012506801.1">
    <property type="nucleotide sequence ID" value="NC_011059.1"/>
</dbReference>
<reference evidence="2" key="1">
    <citation type="submission" date="2008-06" db="EMBL/GenBank/DDBJ databases">
        <title>Complete sequence of chromosome of Prosthecochloris aestuarii DSM 271.</title>
        <authorList>
            <consortium name="US DOE Joint Genome Institute"/>
            <person name="Lucas S."/>
            <person name="Copeland A."/>
            <person name="Lapidus A."/>
            <person name="Glavina del Rio T."/>
            <person name="Dalin E."/>
            <person name="Tice H."/>
            <person name="Bruce D."/>
            <person name="Goodwin L."/>
            <person name="Pitluck S."/>
            <person name="Schmutz J."/>
            <person name="Larimer F."/>
            <person name="Land M."/>
            <person name="Hauser L."/>
            <person name="Kyrpides N."/>
            <person name="Anderson I."/>
            <person name="Liu Z."/>
            <person name="Li T."/>
            <person name="Zhao F."/>
            <person name="Overmann J."/>
            <person name="Bryant D.A."/>
            <person name="Richardson P."/>
        </authorList>
    </citation>
    <scope>NUCLEOTIDE SEQUENCE [LARGE SCALE GENOMIC DNA]</scope>
    <source>
        <strain evidence="2">DSM 271</strain>
    </source>
</reference>
<protein>
    <submittedName>
        <fullName evidence="2">Uncharacterized protein</fullName>
    </submittedName>
</protein>
<dbReference type="STRING" id="290512.Paes_2270"/>
<keyword evidence="1" id="KW-0812">Transmembrane</keyword>
<keyword evidence="3" id="KW-1185">Reference proteome</keyword>
<evidence type="ECO:0000313" key="2">
    <source>
        <dbReference type="EMBL" id="ACF47271.1"/>
    </source>
</evidence>
<dbReference type="EMBL" id="CP001108">
    <property type="protein sequence ID" value="ACF47271.1"/>
    <property type="molecule type" value="Genomic_DNA"/>
</dbReference>
<gene>
    <name evidence="2" type="ordered locus">Paes_2270</name>
</gene>
<dbReference type="KEGG" id="paa:Paes_2270"/>
<feature type="transmembrane region" description="Helical" evidence="1">
    <location>
        <begin position="74"/>
        <end position="93"/>
    </location>
</feature>
<evidence type="ECO:0000256" key="1">
    <source>
        <dbReference type="SAM" id="Phobius"/>
    </source>
</evidence>